<dbReference type="AlphaFoldDB" id="A0AAE3GDK6"/>
<evidence type="ECO:0000313" key="3">
    <source>
        <dbReference type="Proteomes" id="UP001206128"/>
    </source>
</evidence>
<keyword evidence="3" id="KW-1185">Reference proteome</keyword>
<dbReference type="PANTHER" id="PTHR33428">
    <property type="entry name" value="CHLOROPHYLLASE-2, CHLOROPLASTIC"/>
    <property type="match status" value="1"/>
</dbReference>
<feature type="domain" description="PET hydrolase/cutinase-like" evidence="1">
    <location>
        <begin position="45"/>
        <end position="183"/>
    </location>
</feature>
<reference evidence="2" key="1">
    <citation type="submission" date="2022-06" db="EMBL/GenBank/DDBJ databases">
        <title>Genomic Encyclopedia of Archaeal and Bacterial Type Strains, Phase II (KMG-II): from individual species to whole genera.</title>
        <authorList>
            <person name="Goeker M."/>
        </authorList>
    </citation>
    <scope>NUCLEOTIDE SEQUENCE</scope>
    <source>
        <strain evidence="2">DSM 43935</strain>
    </source>
</reference>
<evidence type="ECO:0000313" key="2">
    <source>
        <dbReference type="EMBL" id="MCP2165798.1"/>
    </source>
</evidence>
<proteinExistence type="predicted"/>
<dbReference type="Proteomes" id="UP001206128">
    <property type="component" value="Unassembled WGS sequence"/>
</dbReference>
<organism evidence="2 3">
    <name type="scientific">Goodfellowiella coeruleoviolacea</name>
    <dbReference type="NCBI Taxonomy" id="334858"/>
    <lineage>
        <taxon>Bacteria</taxon>
        <taxon>Bacillati</taxon>
        <taxon>Actinomycetota</taxon>
        <taxon>Actinomycetes</taxon>
        <taxon>Pseudonocardiales</taxon>
        <taxon>Pseudonocardiaceae</taxon>
        <taxon>Goodfellowiella</taxon>
    </lineage>
</organism>
<dbReference type="InterPro" id="IPR029058">
    <property type="entry name" value="AB_hydrolase_fold"/>
</dbReference>
<sequence length="278" mass="29297">MTRTAKQALDELSRPGPHEVLRGDLALVGMPGLVFTPRSGRGLPAVAFGHGWLQPVLRYRGLLRHLASWGIVAVAPATQTGPLPSHRLFAADLSTALDICTGVRLGDGDITVSGDRLAVAGHSTGGGSAVLAASQDDRVRAVVTLAVAETHPSAVRAATQCDMPGLHLAAGQDRVAPSVGHAEAVATAWAGPVQLRSLAKASHLGFTESWHWSDLLLDGKPERATQRLGRALMTGFLLRVLTRNRGYDALLESDARGAALTYQRTPRTPRGATSASRR</sequence>
<gene>
    <name evidence="2" type="ORF">LX83_002656</name>
</gene>
<evidence type="ECO:0000259" key="1">
    <source>
        <dbReference type="Pfam" id="PF12740"/>
    </source>
</evidence>
<dbReference type="Pfam" id="PF12740">
    <property type="entry name" value="PETase"/>
    <property type="match status" value="1"/>
</dbReference>
<dbReference type="RefSeq" id="WP_253770947.1">
    <property type="nucleotide sequence ID" value="NZ_JAMTCK010000005.1"/>
</dbReference>
<dbReference type="Gene3D" id="3.40.50.1820">
    <property type="entry name" value="alpha/beta hydrolase"/>
    <property type="match status" value="1"/>
</dbReference>
<comment type="caution">
    <text evidence="2">The sequence shown here is derived from an EMBL/GenBank/DDBJ whole genome shotgun (WGS) entry which is preliminary data.</text>
</comment>
<protein>
    <submittedName>
        <fullName evidence="2">Alpha/beta hydrolase family protein</fullName>
    </submittedName>
</protein>
<dbReference type="InterPro" id="IPR041127">
    <property type="entry name" value="PET_hydrolase/cutinase-like"/>
</dbReference>
<accession>A0AAE3GDK6</accession>
<name>A0AAE3GDK6_9PSEU</name>
<keyword evidence="2" id="KW-0378">Hydrolase</keyword>
<dbReference type="SUPFAM" id="SSF53474">
    <property type="entry name" value="alpha/beta-Hydrolases"/>
    <property type="match status" value="1"/>
</dbReference>
<dbReference type="EMBL" id="JAMTCK010000005">
    <property type="protein sequence ID" value="MCP2165798.1"/>
    <property type="molecule type" value="Genomic_DNA"/>
</dbReference>
<dbReference type="GO" id="GO:0016787">
    <property type="term" value="F:hydrolase activity"/>
    <property type="evidence" value="ECO:0007669"/>
    <property type="project" value="UniProtKB-KW"/>
</dbReference>
<dbReference type="PANTHER" id="PTHR33428:SF14">
    <property type="entry name" value="CARBOXYLESTERASE TYPE B DOMAIN-CONTAINING PROTEIN"/>
    <property type="match status" value="1"/>
</dbReference>